<evidence type="ECO:0000256" key="1">
    <source>
        <dbReference type="ARBA" id="ARBA00022574"/>
    </source>
</evidence>
<keyword evidence="6" id="KW-1185">Reference proteome</keyword>
<name>A0ABR4PEX0_9HELO</name>
<dbReference type="InterPro" id="IPR036322">
    <property type="entry name" value="WD40_repeat_dom_sf"/>
</dbReference>
<dbReference type="Pfam" id="PF00400">
    <property type="entry name" value="WD40"/>
    <property type="match status" value="2"/>
</dbReference>
<dbReference type="PANTHER" id="PTHR19848">
    <property type="entry name" value="WD40 REPEAT PROTEIN"/>
    <property type="match status" value="1"/>
</dbReference>
<evidence type="ECO:0000256" key="4">
    <source>
        <dbReference type="SAM" id="MobiDB-lite"/>
    </source>
</evidence>
<dbReference type="SMART" id="SM00320">
    <property type="entry name" value="WD40"/>
    <property type="match status" value="5"/>
</dbReference>
<dbReference type="InterPro" id="IPR015943">
    <property type="entry name" value="WD40/YVTN_repeat-like_dom_sf"/>
</dbReference>
<dbReference type="PROSITE" id="PS50082">
    <property type="entry name" value="WD_REPEATS_2"/>
    <property type="match status" value="2"/>
</dbReference>
<feature type="repeat" description="WD" evidence="3">
    <location>
        <begin position="289"/>
        <end position="330"/>
    </location>
</feature>
<dbReference type="EMBL" id="JBFCZG010000005">
    <property type="protein sequence ID" value="KAL3421672.1"/>
    <property type="molecule type" value="Genomic_DNA"/>
</dbReference>
<dbReference type="SUPFAM" id="SSF50978">
    <property type="entry name" value="WD40 repeat-like"/>
    <property type="match status" value="1"/>
</dbReference>
<feature type="region of interest" description="Disordered" evidence="4">
    <location>
        <begin position="48"/>
        <end position="72"/>
    </location>
</feature>
<evidence type="ECO:0000256" key="3">
    <source>
        <dbReference type="PROSITE-ProRule" id="PRU00221"/>
    </source>
</evidence>
<dbReference type="InterPro" id="IPR019775">
    <property type="entry name" value="WD40_repeat_CS"/>
</dbReference>
<comment type="caution">
    <text evidence="5">The sequence shown here is derived from an EMBL/GenBank/DDBJ whole genome shotgun (WGS) entry which is preliminary data.</text>
</comment>
<dbReference type="PROSITE" id="PS50294">
    <property type="entry name" value="WD_REPEATS_REGION"/>
    <property type="match status" value="2"/>
</dbReference>
<evidence type="ECO:0000313" key="5">
    <source>
        <dbReference type="EMBL" id="KAL3421672.1"/>
    </source>
</evidence>
<proteinExistence type="predicted"/>
<accession>A0ABR4PEX0</accession>
<dbReference type="PROSITE" id="PS00678">
    <property type="entry name" value="WD_REPEATS_1"/>
    <property type="match status" value="1"/>
</dbReference>
<evidence type="ECO:0000256" key="2">
    <source>
        <dbReference type="ARBA" id="ARBA00022737"/>
    </source>
</evidence>
<sequence length="519" mass="56454">MSTLPTLEAAVAKTPVDQESAAKPKQSLVTSYTSAQILAEYEYGVEKDFKSSDGSPARWAPGQPKQRGGESKKINLSTAAEPGSISIDPSGSLIAVAVKQDIYIYSLATDELVETLSGHGEEVCQVAFCPQLSSREDGRQETILVSSSNAYRAGDRHPSIIIWNLDASGKDLNPSAPQPSVDSLTGVASAALIPQLVDHGWHEAEPAFEELKTGLTRAITNALLTHIRSHRTSITGTLFGFGSPIFSHDGSRLLFSTRNDSTQSGDRPDLDLPCINIYNIQNSVVEKQLRGHTDAIMWAGFSPNDKFIASVAWDGTVRIWDTTTGDTKHVLGSFGGQMWAGAFSPDSTHFAFSLGSPKTVIFVYSIGTGAEVSRSQDINRWVRTFDWSPDGSLLAAGGDDGQVFIWDPYTGMEKQNWQLAAGKDRFFRSMISVQDVEFVDDGRKLVFTTSTGSIEAYDFKSNQKYHIESGATAQHVFLPLCWIPSLRSLISANNSALSFWSLGDESNLETTPPRQVDDP</sequence>
<keyword evidence="2" id="KW-0677">Repeat</keyword>
<dbReference type="Gene3D" id="2.130.10.10">
    <property type="entry name" value="YVTN repeat-like/Quinoprotein amine dehydrogenase"/>
    <property type="match status" value="2"/>
</dbReference>
<reference evidence="5 6" key="1">
    <citation type="submission" date="2024-06" db="EMBL/GenBank/DDBJ databases">
        <title>Complete genome of Phlyctema vagabunda strain 19-DSS-EL-015.</title>
        <authorList>
            <person name="Fiorenzani C."/>
        </authorList>
    </citation>
    <scope>NUCLEOTIDE SEQUENCE [LARGE SCALE GENOMIC DNA]</scope>
    <source>
        <strain evidence="5 6">19-DSS-EL-015</strain>
    </source>
</reference>
<feature type="region of interest" description="Disordered" evidence="4">
    <location>
        <begin position="1"/>
        <end position="24"/>
    </location>
</feature>
<keyword evidence="1 3" id="KW-0853">WD repeat</keyword>
<feature type="repeat" description="WD" evidence="3">
    <location>
        <begin position="382"/>
        <end position="407"/>
    </location>
</feature>
<dbReference type="InterPro" id="IPR001680">
    <property type="entry name" value="WD40_rpt"/>
</dbReference>
<organism evidence="5 6">
    <name type="scientific">Phlyctema vagabunda</name>
    <dbReference type="NCBI Taxonomy" id="108571"/>
    <lineage>
        <taxon>Eukaryota</taxon>
        <taxon>Fungi</taxon>
        <taxon>Dikarya</taxon>
        <taxon>Ascomycota</taxon>
        <taxon>Pezizomycotina</taxon>
        <taxon>Leotiomycetes</taxon>
        <taxon>Helotiales</taxon>
        <taxon>Dermateaceae</taxon>
        <taxon>Phlyctema</taxon>
    </lineage>
</organism>
<protein>
    <submittedName>
        <fullName evidence="5">Vegetative incompatibility protein het-e-1</fullName>
    </submittedName>
</protein>
<evidence type="ECO:0000313" key="6">
    <source>
        <dbReference type="Proteomes" id="UP001629113"/>
    </source>
</evidence>
<gene>
    <name evidence="5" type="ORF">PVAG01_05828</name>
</gene>
<dbReference type="PANTHER" id="PTHR19848:SF8">
    <property type="entry name" value="F-BOX AND WD REPEAT DOMAIN CONTAINING 7"/>
    <property type="match status" value="1"/>
</dbReference>
<dbReference type="Proteomes" id="UP001629113">
    <property type="component" value="Unassembled WGS sequence"/>
</dbReference>